<feature type="chain" id="PRO_5005522587" description="beta-mannosidase" evidence="11">
    <location>
        <begin position="24"/>
        <end position="922"/>
    </location>
</feature>
<dbReference type="InterPro" id="IPR013783">
    <property type="entry name" value="Ig-like_fold"/>
</dbReference>
<dbReference type="InterPro" id="IPR054593">
    <property type="entry name" value="Beta-mannosidase-like_N2"/>
</dbReference>
<evidence type="ECO:0000256" key="7">
    <source>
        <dbReference type="ARBA" id="ARBA00023180"/>
    </source>
</evidence>
<organism evidence="13">
    <name type="scientific">Bactrocera latifrons</name>
    <name type="common">Malaysian fruit fly</name>
    <name type="synonym">Chaetodacus latifrons</name>
    <dbReference type="NCBI Taxonomy" id="174628"/>
    <lineage>
        <taxon>Eukaryota</taxon>
        <taxon>Metazoa</taxon>
        <taxon>Ecdysozoa</taxon>
        <taxon>Arthropoda</taxon>
        <taxon>Hexapoda</taxon>
        <taxon>Insecta</taxon>
        <taxon>Pterygota</taxon>
        <taxon>Neoptera</taxon>
        <taxon>Endopterygota</taxon>
        <taxon>Diptera</taxon>
        <taxon>Brachycera</taxon>
        <taxon>Muscomorpha</taxon>
        <taxon>Tephritoidea</taxon>
        <taxon>Tephritidae</taxon>
        <taxon>Bactrocera</taxon>
        <taxon>Bactrocera</taxon>
    </lineage>
</organism>
<dbReference type="Pfam" id="PF22666">
    <property type="entry name" value="Glyco_hydro_2_N2"/>
    <property type="match status" value="1"/>
</dbReference>
<evidence type="ECO:0000256" key="6">
    <source>
        <dbReference type="ARBA" id="ARBA00022801"/>
    </source>
</evidence>
<dbReference type="Gene3D" id="3.20.20.80">
    <property type="entry name" value="Glycosidases"/>
    <property type="match status" value="1"/>
</dbReference>
<proteinExistence type="inferred from homology"/>
<dbReference type="SUPFAM" id="SSF49785">
    <property type="entry name" value="Galactose-binding domain-like"/>
    <property type="match status" value="1"/>
</dbReference>
<dbReference type="InterPro" id="IPR008979">
    <property type="entry name" value="Galactose-bd-like_sf"/>
</dbReference>
<evidence type="ECO:0000256" key="3">
    <source>
        <dbReference type="ARBA" id="ARBA00007401"/>
    </source>
</evidence>
<comment type="subcellular location">
    <subcellularLocation>
        <location evidence="2">Lysosome</location>
    </subcellularLocation>
</comment>
<gene>
    <name evidence="13" type="primary">MANBA_7</name>
    <name evidence="13" type="ORF">c1_g1_i3</name>
</gene>
<dbReference type="PANTHER" id="PTHR43730:SF1">
    <property type="entry name" value="BETA-MANNOSIDASE"/>
    <property type="match status" value="1"/>
</dbReference>
<comment type="similarity">
    <text evidence="3">Belongs to the glycosyl hydrolase 2 family.</text>
</comment>
<evidence type="ECO:0000256" key="1">
    <source>
        <dbReference type="ARBA" id="ARBA00000829"/>
    </source>
</evidence>
<dbReference type="InterPro" id="IPR036156">
    <property type="entry name" value="Beta-gal/glucu_dom_sf"/>
</dbReference>
<dbReference type="FunFam" id="2.60.120.260:FF:000060">
    <property type="entry name" value="Probable beta-mannosidase"/>
    <property type="match status" value="1"/>
</dbReference>
<sequence>MILKRIAVLLSFSLASLFIGAHSELVEFVDLNANWSITNQNLSEFLSSPKISKNLQHDSLTVVSKSNIHLPSGVYSALYGEDVLNSYNDINMRWIALDNWTYTRTFKVARKHLPKHLCNLTFHGIDTVAEIRLNSHVLGRTDNMFVRYSYDITKLLNEDNVIEIQLFSPIQAAKKRAADFAVNATNYPPNCPSDRYHGECNVNMLRKMQSSFSWDFAPAVPSMGIWKGVYLECYDVALIRDVDVAISRTKTHWKADVYVYMDVGGSEDFFAELKFYAFGLLEEPVIIKDYTKQRVLRKNPVIMFSQTFPLNSVIAWWPNGFGSQNLYTFNFVLNAWLGNEGPNIDSPTVSQKSIRIGFRTVELVEQEQANRNGYTFYFRINGEDIFIKGANYMPTHVLPEKMQEPERLKHLLTSARDANMNMLRIWGGGIYESDLFYELADTLGLLIWQDMTFASAMYPVDAAFLDSVRTEVVQNVHRIAYHPSLVVLAANSENELALAQNLYGTLVEQKRFEHEYRTLYVHNVIQQLKSMQHPARVTPLLSTPSIGKRGEKYNYIAPDPQSAQYGDVHFFVVHENGWNVNIYPTPRFVSEYGFQSLPRTEAWKRSMRSEDNLMDIMRHRQHHPMAMLPIVNLIRPNLPLPLTKDARYTDALIYFSQIAQAMALKVETEWYRSLRNTEHRTMGALYWQLNDVWVAPSWSAIDFYGNYKLAYYWSKQFLAPITIIALPDTNNNAINVTIVCDQLEVSSETVHVTVQLFKYDKLTAVNYTKIDTNLKSNSATNIQSLAKSKIFTNDTNEKNTFLKFILHRGPVEISSTYFFPMSFNSAEGISDPELAYDLQWMHCIEKDQTYENVYTLKIGVKRPAFFVFIDIIHPKVGKFKLSQNGFVQTSPTTKVNVIFNAKECIILQNSNVIIKTMHEFIS</sequence>
<dbReference type="GO" id="GO:0006516">
    <property type="term" value="P:glycoprotein catabolic process"/>
    <property type="evidence" value="ECO:0007669"/>
    <property type="project" value="TreeGrafter"/>
</dbReference>
<dbReference type="SUPFAM" id="SSF51445">
    <property type="entry name" value="(Trans)glycosidases"/>
    <property type="match status" value="1"/>
</dbReference>
<dbReference type="InterPro" id="IPR017853">
    <property type="entry name" value="GH"/>
</dbReference>
<protein>
    <recommendedName>
        <fullName evidence="4">beta-mannosidase</fullName>
        <ecNumber evidence="4">3.2.1.25</ecNumber>
    </recommendedName>
    <alternativeName>
        <fullName evidence="10">Mannanase</fullName>
    </alternativeName>
</protein>
<feature type="domain" description="Beta-mannosidase-like galactose-binding" evidence="12">
    <location>
        <begin position="66"/>
        <end position="227"/>
    </location>
</feature>
<evidence type="ECO:0000259" key="12">
    <source>
        <dbReference type="Pfam" id="PF22666"/>
    </source>
</evidence>
<dbReference type="GO" id="GO:0004567">
    <property type="term" value="F:beta-mannosidase activity"/>
    <property type="evidence" value="ECO:0007669"/>
    <property type="project" value="UniProtKB-EC"/>
</dbReference>
<reference evidence="13" key="1">
    <citation type="submission" date="2015-06" db="EMBL/GenBank/DDBJ databases">
        <authorList>
            <person name="Hoefler B.C."/>
            <person name="Straight P.D."/>
        </authorList>
    </citation>
    <scope>NUCLEOTIDE SEQUENCE</scope>
</reference>
<evidence type="ECO:0000256" key="8">
    <source>
        <dbReference type="ARBA" id="ARBA00023228"/>
    </source>
</evidence>
<dbReference type="SUPFAM" id="SSF49303">
    <property type="entry name" value="beta-Galactosidase/glucuronidase domain"/>
    <property type="match status" value="1"/>
</dbReference>
<evidence type="ECO:0000256" key="4">
    <source>
        <dbReference type="ARBA" id="ARBA00012754"/>
    </source>
</evidence>
<evidence type="ECO:0000256" key="9">
    <source>
        <dbReference type="ARBA" id="ARBA00023295"/>
    </source>
</evidence>
<feature type="signal peptide" evidence="11">
    <location>
        <begin position="1"/>
        <end position="23"/>
    </location>
</feature>
<dbReference type="EC" id="3.2.1.25" evidence="4"/>
<accession>A0A0K8VY51</accession>
<name>A0A0K8VY51_BACLA</name>
<evidence type="ECO:0000313" key="13">
    <source>
        <dbReference type="EMBL" id="JAI43848.1"/>
    </source>
</evidence>
<dbReference type="InterPro" id="IPR050887">
    <property type="entry name" value="Beta-mannosidase_GH2"/>
</dbReference>
<dbReference type="GO" id="GO:0005764">
    <property type="term" value="C:lysosome"/>
    <property type="evidence" value="ECO:0007669"/>
    <property type="project" value="UniProtKB-SubCell"/>
</dbReference>
<dbReference type="Gene3D" id="2.60.120.260">
    <property type="entry name" value="Galactose-binding domain-like"/>
    <property type="match status" value="1"/>
</dbReference>
<keyword evidence="7" id="KW-0325">Glycoprotein</keyword>
<evidence type="ECO:0000256" key="5">
    <source>
        <dbReference type="ARBA" id="ARBA00022729"/>
    </source>
</evidence>
<evidence type="ECO:0000256" key="10">
    <source>
        <dbReference type="ARBA" id="ARBA00033445"/>
    </source>
</evidence>
<dbReference type="Gene3D" id="2.60.40.10">
    <property type="entry name" value="Immunoglobulins"/>
    <property type="match status" value="2"/>
</dbReference>
<keyword evidence="5 11" id="KW-0732">Signal</keyword>
<comment type="catalytic activity">
    <reaction evidence="1">
        <text>Hydrolysis of terminal, non-reducing beta-D-mannose residues in beta-D-mannosides.</text>
        <dbReference type="EC" id="3.2.1.25"/>
    </reaction>
</comment>
<dbReference type="PANTHER" id="PTHR43730">
    <property type="entry name" value="BETA-MANNOSIDASE"/>
    <property type="match status" value="1"/>
</dbReference>
<dbReference type="FunFam" id="3.20.20.80:FF:000050">
    <property type="entry name" value="Beta-mannosidase B"/>
    <property type="match status" value="1"/>
</dbReference>
<keyword evidence="9" id="KW-0326">Glycosidase</keyword>
<keyword evidence="8" id="KW-0458">Lysosome</keyword>
<dbReference type="AlphaFoldDB" id="A0A0K8VY51"/>
<evidence type="ECO:0000256" key="11">
    <source>
        <dbReference type="SAM" id="SignalP"/>
    </source>
</evidence>
<dbReference type="OrthoDB" id="2866996at2759"/>
<evidence type="ECO:0000256" key="2">
    <source>
        <dbReference type="ARBA" id="ARBA00004371"/>
    </source>
</evidence>
<dbReference type="EMBL" id="GDHF01008466">
    <property type="protein sequence ID" value="JAI43848.1"/>
    <property type="molecule type" value="Transcribed_RNA"/>
</dbReference>
<keyword evidence="6" id="KW-0378">Hydrolase</keyword>